<protein>
    <recommendedName>
        <fullName evidence="3">Heterokaryon incompatibility domain-containing protein</fullName>
    </recommendedName>
</protein>
<dbReference type="AlphaFoldDB" id="A0AA38XJ36"/>
<dbReference type="PANTHER" id="PTHR24148:SF73">
    <property type="entry name" value="HET DOMAIN PROTEIN (AFU_ORTHOLOGUE AFUA_8G01020)"/>
    <property type="match status" value="1"/>
</dbReference>
<evidence type="ECO:0000313" key="2">
    <source>
        <dbReference type="Proteomes" id="UP001172673"/>
    </source>
</evidence>
<comment type="caution">
    <text evidence="1">The sequence shown here is derived from an EMBL/GenBank/DDBJ whole genome shotgun (WGS) entry which is preliminary data.</text>
</comment>
<dbReference type="EMBL" id="JAPDRK010000003">
    <property type="protein sequence ID" value="KAJ9614417.1"/>
    <property type="molecule type" value="Genomic_DNA"/>
</dbReference>
<organism evidence="1 2">
    <name type="scientific">Cladophialophora chaetospira</name>
    <dbReference type="NCBI Taxonomy" id="386627"/>
    <lineage>
        <taxon>Eukaryota</taxon>
        <taxon>Fungi</taxon>
        <taxon>Dikarya</taxon>
        <taxon>Ascomycota</taxon>
        <taxon>Pezizomycotina</taxon>
        <taxon>Eurotiomycetes</taxon>
        <taxon>Chaetothyriomycetidae</taxon>
        <taxon>Chaetothyriales</taxon>
        <taxon>Herpotrichiellaceae</taxon>
        <taxon>Cladophialophora</taxon>
    </lineage>
</organism>
<evidence type="ECO:0008006" key="3">
    <source>
        <dbReference type="Google" id="ProtNLM"/>
    </source>
</evidence>
<proteinExistence type="predicted"/>
<gene>
    <name evidence="1" type="ORF">H2200_002553</name>
</gene>
<sequence>MGKIFAKASTVITWLGVEDTNSQLAFAVMRQLEPIVPLWEVERGKGFNYAYNDRALFRKAGVPMVKDEEWGALLSFFERHYFHRCKIVQEISLARGAVLMCGNHFEDWGRLIDVSKFLLESTWIPMLEVVGKPSSVGPFWPTLAVPAIFSDIGTWCTRLHTDSVFESEAARSKIQANEAYSFLEALLQKTRYFDATDPRDAIFAMLSIASHVCESKIPEILFMKPNYFVPAQNVFVHISREILINTRRISLLSMVDRDQCETPGLPSWVPDFNAFSPAMALNFLSTGSHKLYNAFEDTPNSLHLSITDKVMHLNGILLDTITEIETRDRSHSPNSWVKMCLNLPGTYVNGKSRVDALWRTTIADQNGTKSPAPTTLGFAFRQYILMTSVELVLDEIEKFGNVGGVRTEILHECSGYDELAQDQPDDEFHLFPTRQNIVEFTTSLFAFRRAGAEEQINSMEQKAHVYMALLSAIKGKRKLFRTKNNLLGLGPGSMSAGDSVWFFPTSNTPFVLRCVEASTHELVGEAYLHGYMHGEIKEQGLTLQRVSIC</sequence>
<keyword evidence="2" id="KW-1185">Reference proteome</keyword>
<dbReference type="PANTHER" id="PTHR24148">
    <property type="entry name" value="ANKYRIN REPEAT DOMAIN-CONTAINING PROTEIN 39 HOMOLOG-RELATED"/>
    <property type="match status" value="1"/>
</dbReference>
<dbReference type="InterPro" id="IPR052895">
    <property type="entry name" value="HetReg/Transcr_Mod"/>
</dbReference>
<dbReference type="Proteomes" id="UP001172673">
    <property type="component" value="Unassembled WGS sequence"/>
</dbReference>
<evidence type="ECO:0000313" key="1">
    <source>
        <dbReference type="EMBL" id="KAJ9614417.1"/>
    </source>
</evidence>
<accession>A0AA38XJ36</accession>
<reference evidence="1" key="1">
    <citation type="submission" date="2022-10" db="EMBL/GenBank/DDBJ databases">
        <title>Culturing micro-colonial fungi from biological soil crusts in the Mojave desert and describing Neophaeococcomyces mojavensis, and introducing the new genera and species Taxawa tesnikishii.</title>
        <authorList>
            <person name="Kurbessoian T."/>
            <person name="Stajich J.E."/>
        </authorList>
    </citation>
    <scope>NUCLEOTIDE SEQUENCE</scope>
    <source>
        <strain evidence="1">TK_41</strain>
    </source>
</reference>
<name>A0AA38XJ36_9EURO</name>
<dbReference type="Pfam" id="PF26639">
    <property type="entry name" value="Het-6_barrel"/>
    <property type="match status" value="1"/>
</dbReference>